<sequence>MSLGRAPVVVGAGGGLLGGSPRAVRALLADVADALGGEVGASRALVDAGWFGPERLVGASGVTIAPVLYLGFGVAGTTYHEIGDPVHVIAVNTDPAAPLLARATLPLCTDAAALLAELAPRLRGTRRGIRADVRSPDVRSPDVRRSRGTVTERLRAVTGVPIGPVRAVPPASAAQAASAVLAYLEECCG</sequence>
<dbReference type="InterPro" id="IPR014731">
    <property type="entry name" value="ETF_asu_C"/>
</dbReference>
<dbReference type="EMBL" id="BAAAGX010000015">
    <property type="protein sequence ID" value="GAA0249865.1"/>
    <property type="molecule type" value="Genomic_DNA"/>
</dbReference>
<dbReference type="InterPro" id="IPR029035">
    <property type="entry name" value="DHS-like_NAD/FAD-binding_dom"/>
</dbReference>
<evidence type="ECO:0000259" key="1">
    <source>
        <dbReference type="Pfam" id="PF00766"/>
    </source>
</evidence>
<keyword evidence="3" id="KW-1185">Reference proteome</keyword>
<gene>
    <name evidence="2" type="ORF">GCM10009539_38860</name>
</gene>
<comment type="caution">
    <text evidence="2">The sequence shown here is derived from an EMBL/GenBank/DDBJ whole genome shotgun (WGS) entry which is preliminary data.</text>
</comment>
<dbReference type="PANTHER" id="PTHR43153:SF1">
    <property type="entry name" value="ELECTRON TRANSFER FLAVOPROTEIN SUBUNIT ALPHA, MITOCHONDRIAL"/>
    <property type="match status" value="1"/>
</dbReference>
<dbReference type="SUPFAM" id="SSF52467">
    <property type="entry name" value="DHS-like NAD/FAD-binding domain"/>
    <property type="match status" value="1"/>
</dbReference>
<feature type="domain" description="Electron transfer flavoprotein alpha subunit C-terminal" evidence="1">
    <location>
        <begin position="3"/>
        <end position="83"/>
    </location>
</feature>
<organism evidence="2 3">
    <name type="scientific">Cryptosporangium japonicum</name>
    <dbReference type="NCBI Taxonomy" id="80872"/>
    <lineage>
        <taxon>Bacteria</taxon>
        <taxon>Bacillati</taxon>
        <taxon>Actinomycetota</taxon>
        <taxon>Actinomycetes</taxon>
        <taxon>Cryptosporangiales</taxon>
        <taxon>Cryptosporangiaceae</taxon>
        <taxon>Cryptosporangium</taxon>
    </lineage>
</organism>
<dbReference type="InterPro" id="IPR001308">
    <property type="entry name" value="ETF_a/FixB"/>
</dbReference>
<dbReference type="Proteomes" id="UP001500967">
    <property type="component" value="Unassembled WGS sequence"/>
</dbReference>
<dbReference type="Gene3D" id="3.40.50.1220">
    <property type="entry name" value="TPP-binding domain"/>
    <property type="match status" value="1"/>
</dbReference>
<protein>
    <recommendedName>
        <fullName evidence="1">Electron transfer flavoprotein alpha subunit C-terminal domain-containing protein</fullName>
    </recommendedName>
</protein>
<accession>A0ABP3E1M6</accession>
<evidence type="ECO:0000313" key="2">
    <source>
        <dbReference type="EMBL" id="GAA0249865.1"/>
    </source>
</evidence>
<dbReference type="RefSeq" id="WP_344650262.1">
    <property type="nucleotide sequence ID" value="NZ_BAAAGX010000015.1"/>
</dbReference>
<dbReference type="Pfam" id="PF00766">
    <property type="entry name" value="ETF_alpha"/>
    <property type="match status" value="1"/>
</dbReference>
<name>A0ABP3E1M6_9ACTN</name>
<proteinExistence type="predicted"/>
<dbReference type="PANTHER" id="PTHR43153">
    <property type="entry name" value="ELECTRON TRANSFER FLAVOPROTEIN ALPHA"/>
    <property type="match status" value="1"/>
</dbReference>
<reference evidence="3" key="1">
    <citation type="journal article" date="2019" name="Int. J. Syst. Evol. Microbiol.">
        <title>The Global Catalogue of Microorganisms (GCM) 10K type strain sequencing project: providing services to taxonomists for standard genome sequencing and annotation.</title>
        <authorList>
            <consortium name="The Broad Institute Genomics Platform"/>
            <consortium name="The Broad Institute Genome Sequencing Center for Infectious Disease"/>
            <person name="Wu L."/>
            <person name="Ma J."/>
        </authorList>
    </citation>
    <scope>NUCLEOTIDE SEQUENCE [LARGE SCALE GENOMIC DNA]</scope>
    <source>
        <strain evidence="3">JCM 10425</strain>
    </source>
</reference>
<evidence type="ECO:0000313" key="3">
    <source>
        <dbReference type="Proteomes" id="UP001500967"/>
    </source>
</evidence>